<protein>
    <submittedName>
        <fullName evidence="1">Uncharacterized protein</fullName>
    </submittedName>
</protein>
<dbReference type="EMBL" id="MT012730">
    <property type="protein sequence ID" value="QJQ40005.1"/>
    <property type="molecule type" value="Genomic_DNA"/>
</dbReference>
<proteinExistence type="predicted"/>
<evidence type="ECO:0000313" key="2">
    <source>
        <dbReference type="Proteomes" id="UP000503581"/>
    </source>
</evidence>
<gene>
    <name evidence="1" type="ORF">vBSenM1_05</name>
</gene>
<evidence type="ECO:0000313" key="1">
    <source>
        <dbReference type="EMBL" id="QJQ40005.1"/>
    </source>
</evidence>
<sequence length="29" mass="3317">MHNCDSLYLLTPPCQKDQLTLVLFILPEA</sequence>
<organism evidence="1 2">
    <name type="scientific">Salmonella phage vB_SenM-1</name>
    <dbReference type="NCBI Taxonomy" id="2732255"/>
    <lineage>
        <taxon>Viruses</taxon>
        <taxon>Duplodnaviria</taxon>
        <taxon>Heunggongvirae</taxon>
        <taxon>Uroviricota</taxon>
        <taxon>Caudoviricetes</taxon>
        <taxon>Rosemountvirus</taxon>
        <taxon>Rosemountvirus SE13</taxon>
    </lineage>
</organism>
<reference evidence="2" key="1">
    <citation type="submission" date="2020-02" db="EMBL/GenBank/DDBJ databases">
        <title>A series of three bacteriophages infecting Salmonella enterica strains and being potentially suitable for phage therapy.</title>
        <authorList>
            <person name="Kosznik-Kwasnicka K."/>
            <person name="Cieminska K."/>
            <person name="Grabski M."/>
            <person name="Grabowski L."/>
            <person name="Jurczak-Kurek A."/>
            <person name="Wegrzyn G."/>
            <person name="Wegrzyn A."/>
        </authorList>
    </citation>
    <scope>NUCLEOTIDE SEQUENCE [LARGE SCALE GENOMIC DNA]</scope>
</reference>
<dbReference type="Proteomes" id="UP000503581">
    <property type="component" value="Genome"/>
</dbReference>
<accession>A0A6M4BC16</accession>
<name>A0A6M4BC16_9CAUD</name>